<dbReference type="SUPFAM" id="SSF53383">
    <property type="entry name" value="PLP-dependent transferases"/>
    <property type="match status" value="1"/>
</dbReference>
<feature type="compositionally biased region" description="Basic residues" evidence="1">
    <location>
        <begin position="26"/>
        <end position="41"/>
    </location>
</feature>
<dbReference type="InterPro" id="IPR015422">
    <property type="entry name" value="PyrdxlP-dep_Trfase_small"/>
</dbReference>
<dbReference type="InterPro" id="IPR000192">
    <property type="entry name" value="Aminotrans_V_dom"/>
</dbReference>
<evidence type="ECO:0000256" key="1">
    <source>
        <dbReference type="SAM" id="MobiDB-lite"/>
    </source>
</evidence>
<dbReference type="Pfam" id="PF00266">
    <property type="entry name" value="Aminotran_5"/>
    <property type="match status" value="1"/>
</dbReference>
<feature type="compositionally biased region" description="Gly residues" evidence="1">
    <location>
        <begin position="682"/>
        <end position="695"/>
    </location>
</feature>
<dbReference type="RefSeq" id="XP_064653408.1">
    <property type="nucleotide sequence ID" value="XM_064808407.1"/>
</dbReference>
<reference evidence="3 4" key="1">
    <citation type="submission" date="2023-08" db="EMBL/GenBank/DDBJ databases">
        <title>Black Yeasts Isolated from many extreme environments.</title>
        <authorList>
            <person name="Coleine C."/>
            <person name="Stajich J.E."/>
            <person name="Selbmann L."/>
        </authorList>
    </citation>
    <scope>NUCLEOTIDE SEQUENCE [LARGE SCALE GENOMIC DNA]</scope>
    <source>
        <strain evidence="3 4">CCFEE 5935</strain>
    </source>
</reference>
<sequence length="727" mass="79379">MEIPAHILDAVHASNDINRAPSAKSSPRKVASRSRFTKSRSARSSADDISSLSSASEPEHGYQTDFTSLPSDSCPEDMQPDDVEDFKDREYPQLKGKTYLDHGGTTIYAKSMIEEFATDMVSNLYGNPHSASTPSAISGHRVDAIRERALRFFGADPDEFDLVFTMNATASIKMVIDCFKDYAATTNTPVWYGYHKDAHTSLVGARELTKMHRCFASDEEVDLWINSGGFGGPRARQLGLFAYPGQSNMTGRRLPLSWCGRIRKSFHKAATYTLLDAAALASTAPLDFSDAANAPDFTALSFYKIFGFPNIGALIVRKASDHVLGSRKFFGGGTVDMIIAIQDTWHAKKEGAVHNRLEDGTLPFHSIFALDHAMTCHERLYGPNPMKFISHHTAQLGKMVWDGLSSLKHSNGKPVAVCYKDDVAVYGDPSVQGATVAFNIIRSDDTMVGYEQVEEAADERQIYVRSGSLCNPGGMASYLGWSPMEMRAAYAAGHRCTHPTQLMFGRPTGVVRVSLGAMSTETDVQTFLAFVEDVYVDNKGGGQPRAAVAQALQKARTVQTSNSLRPTSPNAPASPSHMPVHVPPAPPHSFQHPDGSPLAQQPESDPERPRWVPADYIKYRKPWEEEMRKAQYSNPPTVGMEIKVRELDDASSRNNPTPSVKARKFGRSMVNLLRTKQHAQDGSGGGAGAGGGNGNGNASHHARYVPPPIPQQPSQRSLFDSSKNSNP</sequence>
<feature type="region of interest" description="Disordered" evidence="1">
    <location>
        <begin position="678"/>
        <end position="727"/>
    </location>
</feature>
<gene>
    <name evidence="3" type="ORF">LTR77_011196</name>
</gene>
<organism evidence="3 4">
    <name type="scientific">Saxophila tyrrhenica</name>
    <dbReference type="NCBI Taxonomy" id="1690608"/>
    <lineage>
        <taxon>Eukaryota</taxon>
        <taxon>Fungi</taxon>
        <taxon>Dikarya</taxon>
        <taxon>Ascomycota</taxon>
        <taxon>Pezizomycotina</taxon>
        <taxon>Dothideomycetes</taxon>
        <taxon>Dothideomycetidae</taxon>
        <taxon>Mycosphaerellales</taxon>
        <taxon>Extremaceae</taxon>
        <taxon>Saxophila</taxon>
    </lineage>
</organism>
<dbReference type="GO" id="GO:0043545">
    <property type="term" value="P:molybdopterin cofactor metabolic process"/>
    <property type="evidence" value="ECO:0007669"/>
    <property type="project" value="TreeGrafter"/>
</dbReference>
<comment type="caution">
    <text evidence="3">The sequence shown here is derived from an EMBL/GenBank/DDBJ whole genome shotgun (WGS) entry which is preliminary data.</text>
</comment>
<dbReference type="InterPro" id="IPR015421">
    <property type="entry name" value="PyrdxlP-dep_Trfase_major"/>
</dbReference>
<dbReference type="GeneID" id="89932515"/>
<evidence type="ECO:0000313" key="4">
    <source>
        <dbReference type="Proteomes" id="UP001337655"/>
    </source>
</evidence>
<dbReference type="Proteomes" id="UP001337655">
    <property type="component" value="Unassembled WGS sequence"/>
</dbReference>
<dbReference type="AlphaFoldDB" id="A0AAV9NVT6"/>
<feature type="region of interest" description="Disordered" evidence="1">
    <location>
        <begin position="12"/>
        <end position="83"/>
    </location>
</feature>
<feature type="compositionally biased region" description="Polar residues" evidence="1">
    <location>
        <begin position="556"/>
        <end position="571"/>
    </location>
</feature>
<protein>
    <recommendedName>
        <fullName evidence="2">Aminotransferase class V domain-containing protein</fullName>
    </recommendedName>
</protein>
<proteinExistence type="predicted"/>
<keyword evidence="4" id="KW-1185">Reference proteome</keyword>
<dbReference type="EMBL" id="JAVRRT010000035">
    <property type="protein sequence ID" value="KAK5162765.1"/>
    <property type="molecule type" value="Genomic_DNA"/>
</dbReference>
<dbReference type="InterPro" id="IPR015424">
    <property type="entry name" value="PyrdxlP-dep_Trfase"/>
</dbReference>
<feature type="domain" description="Aminotransferase class V" evidence="2">
    <location>
        <begin position="98"/>
        <end position="471"/>
    </location>
</feature>
<accession>A0AAV9NVT6</accession>
<feature type="region of interest" description="Disordered" evidence="1">
    <location>
        <begin position="645"/>
        <end position="666"/>
    </location>
</feature>
<dbReference type="GO" id="GO:0008265">
    <property type="term" value="F:molybdenum cofactor sulfurtransferase activity"/>
    <property type="evidence" value="ECO:0007669"/>
    <property type="project" value="TreeGrafter"/>
</dbReference>
<evidence type="ECO:0000313" key="3">
    <source>
        <dbReference type="EMBL" id="KAK5162765.1"/>
    </source>
</evidence>
<feature type="region of interest" description="Disordered" evidence="1">
    <location>
        <begin position="553"/>
        <end position="613"/>
    </location>
</feature>
<feature type="compositionally biased region" description="Low complexity" evidence="1">
    <location>
        <begin position="42"/>
        <end position="56"/>
    </location>
</feature>
<evidence type="ECO:0000259" key="2">
    <source>
        <dbReference type="Pfam" id="PF00266"/>
    </source>
</evidence>
<dbReference type="PANTHER" id="PTHR14237:SF80">
    <property type="entry name" value="MOLYBDENUM COFACTOR SULFURASE"/>
    <property type="match status" value="1"/>
</dbReference>
<feature type="compositionally biased region" description="Polar residues" evidence="1">
    <location>
        <begin position="716"/>
        <end position="727"/>
    </location>
</feature>
<dbReference type="PANTHER" id="PTHR14237">
    <property type="entry name" value="MOLYBDOPTERIN COFACTOR SULFURASE MOSC"/>
    <property type="match status" value="1"/>
</dbReference>
<dbReference type="Gene3D" id="3.40.640.10">
    <property type="entry name" value="Type I PLP-dependent aspartate aminotransferase-like (Major domain)"/>
    <property type="match status" value="1"/>
</dbReference>
<name>A0AAV9NVT6_9PEZI</name>
<dbReference type="Gene3D" id="3.90.1150.10">
    <property type="entry name" value="Aspartate Aminotransferase, domain 1"/>
    <property type="match status" value="1"/>
</dbReference>
<feature type="compositionally biased region" description="Acidic residues" evidence="1">
    <location>
        <begin position="74"/>
        <end position="83"/>
    </location>
</feature>